<protein>
    <submittedName>
        <fullName evidence="2">Uncharacterized protein</fullName>
    </submittedName>
</protein>
<sequence length="64" mass="6382">MILLRLPVSGAALDFVLVRSLAAGQWTLLSTVVAACTGALSPHAPRAGRVKAAPHPGGQPAALG</sequence>
<feature type="region of interest" description="Disordered" evidence="1">
    <location>
        <begin position="44"/>
        <end position="64"/>
    </location>
</feature>
<evidence type="ECO:0000313" key="2">
    <source>
        <dbReference type="EMBL" id="GGK93641.1"/>
    </source>
</evidence>
<reference evidence="3" key="1">
    <citation type="journal article" date="2019" name="Int. J. Syst. Evol. Microbiol.">
        <title>The Global Catalogue of Microorganisms (GCM) 10K type strain sequencing project: providing services to taxonomists for standard genome sequencing and annotation.</title>
        <authorList>
            <consortium name="The Broad Institute Genomics Platform"/>
            <consortium name="The Broad Institute Genome Sequencing Center for Infectious Disease"/>
            <person name="Wu L."/>
            <person name="Ma J."/>
        </authorList>
    </citation>
    <scope>NUCLEOTIDE SEQUENCE [LARGE SCALE GENOMIC DNA]</scope>
    <source>
        <strain evidence="3">JCM 19173</strain>
    </source>
</reference>
<gene>
    <name evidence="2" type="ORF">GCM10010844_10160</name>
</gene>
<accession>A0ABQ2FGT6</accession>
<evidence type="ECO:0000256" key="1">
    <source>
        <dbReference type="SAM" id="MobiDB-lite"/>
    </source>
</evidence>
<evidence type="ECO:0000313" key="3">
    <source>
        <dbReference type="Proteomes" id="UP000604341"/>
    </source>
</evidence>
<organism evidence="2 3">
    <name type="scientific">Deinococcus radiotolerans</name>
    <dbReference type="NCBI Taxonomy" id="1309407"/>
    <lineage>
        <taxon>Bacteria</taxon>
        <taxon>Thermotogati</taxon>
        <taxon>Deinococcota</taxon>
        <taxon>Deinococci</taxon>
        <taxon>Deinococcales</taxon>
        <taxon>Deinococcaceae</taxon>
        <taxon>Deinococcus</taxon>
    </lineage>
</organism>
<dbReference type="EMBL" id="BMPE01000001">
    <property type="protein sequence ID" value="GGK93641.1"/>
    <property type="molecule type" value="Genomic_DNA"/>
</dbReference>
<dbReference type="Proteomes" id="UP000604341">
    <property type="component" value="Unassembled WGS sequence"/>
</dbReference>
<proteinExistence type="predicted"/>
<name>A0ABQ2FGT6_9DEIO</name>
<comment type="caution">
    <text evidence="2">The sequence shown here is derived from an EMBL/GenBank/DDBJ whole genome shotgun (WGS) entry which is preliminary data.</text>
</comment>
<keyword evidence="3" id="KW-1185">Reference proteome</keyword>